<evidence type="ECO:0000256" key="5">
    <source>
        <dbReference type="ARBA" id="ARBA00023136"/>
    </source>
</evidence>
<keyword evidence="4 6" id="KW-1133">Transmembrane helix</keyword>
<feature type="transmembrane region" description="Helical" evidence="6">
    <location>
        <begin position="296"/>
        <end position="318"/>
    </location>
</feature>
<dbReference type="PATRIC" id="fig|176090.4.peg.1811"/>
<dbReference type="eggNOG" id="COG2807">
    <property type="taxonomic scope" value="Bacteria"/>
</dbReference>
<feature type="transmembrane region" description="Helical" evidence="6">
    <location>
        <begin position="75"/>
        <end position="92"/>
    </location>
</feature>
<feature type="transmembrane region" description="Helical" evidence="6">
    <location>
        <begin position="271"/>
        <end position="290"/>
    </location>
</feature>
<dbReference type="InterPro" id="IPR020846">
    <property type="entry name" value="MFS_dom"/>
</dbReference>
<feature type="transmembrane region" description="Helical" evidence="6">
    <location>
        <begin position="42"/>
        <end position="63"/>
    </location>
</feature>
<evidence type="ECO:0000256" key="4">
    <source>
        <dbReference type="ARBA" id="ARBA00022989"/>
    </source>
</evidence>
<dbReference type="Pfam" id="PF07690">
    <property type="entry name" value="MFS_1"/>
    <property type="match status" value="1"/>
</dbReference>
<gene>
    <name evidence="8" type="ORF">SSIN_1865</name>
</gene>
<feature type="transmembrane region" description="Helical" evidence="6">
    <location>
        <begin position="98"/>
        <end position="115"/>
    </location>
</feature>
<reference evidence="8 9" key="1">
    <citation type="submission" date="2014-06" db="EMBL/GenBank/DDBJ databases">
        <authorList>
            <person name="Teng J.L."/>
            <person name="Huang Y."/>
            <person name="Tse H."/>
            <person name="Lau S.K."/>
            <person name="Woo P.C."/>
        </authorList>
    </citation>
    <scope>NUCLEOTIDE SEQUENCE [LARGE SCALE GENOMIC DNA]</scope>
    <source>
        <strain evidence="8 9">HKU4</strain>
    </source>
</reference>
<comment type="subcellular location">
    <subcellularLocation>
        <location evidence="1">Cell membrane</location>
        <topology evidence="1">Multi-pass membrane protein</topology>
    </subcellularLocation>
</comment>
<evidence type="ECO:0000313" key="8">
    <source>
        <dbReference type="EMBL" id="KGM36396.1"/>
    </source>
</evidence>
<feature type="transmembrane region" description="Helical" evidence="6">
    <location>
        <begin position="362"/>
        <end position="383"/>
    </location>
</feature>
<dbReference type="InterPro" id="IPR011701">
    <property type="entry name" value="MFS"/>
</dbReference>
<feature type="transmembrane region" description="Helical" evidence="6">
    <location>
        <begin position="7"/>
        <end position="30"/>
    </location>
</feature>
<protein>
    <recommendedName>
        <fullName evidence="7">Major facilitator superfamily (MFS) profile domain-containing protein</fullName>
    </recommendedName>
</protein>
<feature type="transmembrane region" description="Helical" evidence="6">
    <location>
        <begin position="241"/>
        <end position="259"/>
    </location>
</feature>
<evidence type="ECO:0000313" key="9">
    <source>
        <dbReference type="Proteomes" id="UP000030019"/>
    </source>
</evidence>
<comment type="caution">
    <text evidence="8">The sequence shown here is derived from an EMBL/GenBank/DDBJ whole genome shotgun (WGS) entry which is preliminary data.</text>
</comment>
<keyword evidence="5 6" id="KW-0472">Membrane</keyword>
<feature type="transmembrane region" description="Helical" evidence="6">
    <location>
        <begin position="203"/>
        <end position="221"/>
    </location>
</feature>
<dbReference type="InterPro" id="IPR036259">
    <property type="entry name" value="MFS_trans_sf"/>
</dbReference>
<dbReference type="Proteomes" id="UP000030019">
    <property type="component" value="Unassembled WGS sequence"/>
</dbReference>
<dbReference type="RefSeq" id="WP_037618185.1">
    <property type="nucleotide sequence ID" value="NZ_JPEN01000106.1"/>
</dbReference>
<dbReference type="PANTHER" id="PTHR23523">
    <property type="match status" value="1"/>
</dbReference>
<evidence type="ECO:0000256" key="6">
    <source>
        <dbReference type="SAM" id="Phobius"/>
    </source>
</evidence>
<dbReference type="PROSITE" id="PS50850">
    <property type="entry name" value="MFS"/>
    <property type="match status" value="1"/>
</dbReference>
<feature type="transmembrane region" description="Helical" evidence="6">
    <location>
        <begin position="127"/>
        <end position="149"/>
    </location>
</feature>
<name>A0A0A0DCL0_9STRE</name>
<accession>A0A0A0DCL0</accession>
<dbReference type="GO" id="GO:0005886">
    <property type="term" value="C:plasma membrane"/>
    <property type="evidence" value="ECO:0007669"/>
    <property type="project" value="UniProtKB-SubCell"/>
</dbReference>
<evidence type="ECO:0000259" key="7">
    <source>
        <dbReference type="PROSITE" id="PS50850"/>
    </source>
</evidence>
<feature type="transmembrane region" description="Helical" evidence="6">
    <location>
        <begin position="339"/>
        <end position="356"/>
    </location>
</feature>
<dbReference type="STRING" id="176090.SSIN_1865"/>
<feature type="transmembrane region" description="Helical" evidence="6">
    <location>
        <begin position="161"/>
        <end position="182"/>
    </location>
</feature>
<dbReference type="SUPFAM" id="SSF103473">
    <property type="entry name" value="MFS general substrate transporter"/>
    <property type="match status" value="1"/>
</dbReference>
<proteinExistence type="predicted"/>
<keyword evidence="3 6" id="KW-0812">Transmembrane</keyword>
<evidence type="ECO:0000256" key="1">
    <source>
        <dbReference type="ARBA" id="ARBA00004651"/>
    </source>
</evidence>
<sequence length="390" mass="42415">MKKEHSPFLIPGIIMIGIALRAPFAVLPVVLTDIAEGLQVPVSSLGLLTSLPLIMFALCSVFAPRLAQKMSLEKLFALVLVVLTLGSLIRVFNLPLLYTGTIILGAAIAVLNVLLPSLIQANQPHRIGFLTTLYITSMGLSITILSALAVPIVQMSSWQGLIWVSTLICLIILLVWLPNIKYSHHLASKHQKKQHLGALLKNPRVWALILFGGLQSLLFYTTMTWLPTLGQQAGLSTDTTGLLAAVFSLISLPFSMIIPSLTPRLKARQRLVMISLVSAAGLIGIAMLLIRTDSFAYWLVLNLLIGMSVSALFPYLMVTFSLKTSTPAQTAQLSGLAQTGGYILAAFGPSLFGYSFDLFHSWTPAILILFGLTLVMALSVFYIEKFDKIL</sequence>
<organism evidence="8 9">
    <name type="scientific">Streptococcus sinensis</name>
    <dbReference type="NCBI Taxonomy" id="176090"/>
    <lineage>
        <taxon>Bacteria</taxon>
        <taxon>Bacillati</taxon>
        <taxon>Bacillota</taxon>
        <taxon>Bacilli</taxon>
        <taxon>Lactobacillales</taxon>
        <taxon>Streptococcaceae</taxon>
        <taxon>Streptococcus</taxon>
    </lineage>
</organism>
<evidence type="ECO:0000256" key="3">
    <source>
        <dbReference type="ARBA" id="ARBA00022692"/>
    </source>
</evidence>
<keyword evidence="9" id="KW-1185">Reference proteome</keyword>
<dbReference type="InterPro" id="IPR052524">
    <property type="entry name" value="MFS_Cyanate_Porter"/>
</dbReference>
<dbReference type="AlphaFoldDB" id="A0A0A0DCL0"/>
<keyword evidence="2" id="KW-0813">Transport</keyword>
<dbReference type="CDD" id="cd17339">
    <property type="entry name" value="MFS_NIMT_CynX_like"/>
    <property type="match status" value="1"/>
</dbReference>
<evidence type="ECO:0000256" key="2">
    <source>
        <dbReference type="ARBA" id="ARBA00022448"/>
    </source>
</evidence>
<dbReference type="Gene3D" id="1.20.1250.20">
    <property type="entry name" value="MFS general substrate transporter like domains"/>
    <property type="match status" value="2"/>
</dbReference>
<dbReference type="GO" id="GO:0022857">
    <property type="term" value="F:transmembrane transporter activity"/>
    <property type="evidence" value="ECO:0007669"/>
    <property type="project" value="InterPro"/>
</dbReference>
<feature type="domain" description="Major facilitator superfamily (MFS) profile" evidence="7">
    <location>
        <begin position="9"/>
        <end position="388"/>
    </location>
</feature>
<dbReference type="PANTHER" id="PTHR23523:SF2">
    <property type="entry name" value="2-NITROIMIDAZOLE TRANSPORTER"/>
    <property type="match status" value="1"/>
</dbReference>
<dbReference type="EMBL" id="JPEN01000106">
    <property type="protein sequence ID" value="KGM36396.1"/>
    <property type="molecule type" value="Genomic_DNA"/>
</dbReference>